<evidence type="ECO:0000313" key="8">
    <source>
        <dbReference type="EMBL" id="OWY33573.1"/>
    </source>
</evidence>
<dbReference type="GO" id="GO:0071555">
    <property type="term" value="P:cell wall organization"/>
    <property type="evidence" value="ECO:0007669"/>
    <property type="project" value="UniProtKB-KW"/>
</dbReference>
<dbReference type="GO" id="GO:0008933">
    <property type="term" value="F:peptidoglycan lytic transglycosylase activity"/>
    <property type="evidence" value="ECO:0007669"/>
    <property type="project" value="TreeGrafter"/>
</dbReference>
<reference evidence="8 9" key="1">
    <citation type="journal article" date="2010" name="Int. J. Syst. Evol. Microbiol.">
        <title>Reclassification of Herbaspirillum putei as a later heterotypic synonym of Herbaspirillum huttiense, with the description of H. huttiense subsp. huttiense subsp. nov. and H. huttiense subsp. putei subsp. nov., comb. nov., and description of Herbaspirillum aquaticum sp. nov.</title>
        <authorList>
            <person name="Dobritsa A.P."/>
            <person name="Reddy M.C."/>
            <person name="Samadpour M."/>
        </authorList>
    </citation>
    <scope>NUCLEOTIDE SEQUENCE [LARGE SCALE GENOMIC DNA]</scope>
    <source>
        <strain evidence="8 9">IEH 4430</strain>
    </source>
</reference>
<protein>
    <recommendedName>
        <fullName evidence="2">peptidoglycan lytic exotransglycosylase</fullName>
        <ecNumber evidence="2">4.2.2.n1</ecNumber>
    </recommendedName>
    <alternativeName>
        <fullName evidence="5">Murein hydrolase A</fullName>
    </alternativeName>
</protein>
<evidence type="ECO:0000259" key="7">
    <source>
        <dbReference type="SMART" id="SM00925"/>
    </source>
</evidence>
<dbReference type="Pfam" id="PF06725">
    <property type="entry name" value="3D"/>
    <property type="match status" value="1"/>
</dbReference>
<dbReference type="SUPFAM" id="SSF50685">
    <property type="entry name" value="Barwin-like endoglucanases"/>
    <property type="match status" value="1"/>
</dbReference>
<dbReference type="InterPro" id="IPR010611">
    <property type="entry name" value="3D_dom"/>
</dbReference>
<name>A0A225SQY4_9BURK</name>
<evidence type="ECO:0000313" key="9">
    <source>
        <dbReference type="Proteomes" id="UP000214747"/>
    </source>
</evidence>
<dbReference type="InterPro" id="IPR036908">
    <property type="entry name" value="RlpA-like_sf"/>
</dbReference>
<keyword evidence="4" id="KW-0961">Cell wall biogenesis/degradation</keyword>
<dbReference type="AlphaFoldDB" id="A0A225SQY4"/>
<dbReference type="EMBL" id="NJGV01000017">
    <property type="protein sequence ID" value="OWY33573.1"/>
    <property type="molecule type" value="Genomic_DNA"/>
</dbReference>
<dbReference type="EC" id="4.2.2.n1" evidence="2"/>
<evidence type="ECO:0000256" key="2">
    <source>
        <dbReference type="ARBA" id="ARBA00012587"/>
    </source>
</evidence>
<dbReference type="Gene3D" id="2.40.240.50">
    <property type="entry name" value="Barwin-like endoglucanases"/>
    <property type="match status" value="1"/>
</dbReference>
<evidence type="ECO:0000256" key="6">
    <source>
        <dbReference type="SAM" id="SignalP"/>
    </source>
</evidence>
<evidence type="ECO:0000256" key="3">
    <source>
        <dbReference type="ARBA" id="ARBA00023239"/>
    </source>
</evidence>
<dbReference type="SMART" id="SM00925">
    <property type="entry name" value="MltA"/>
    <property type="match status" value="1"/>
</dbReference>
<feature type="domain" description="Lytic transglycosylase MltA" evidence="7">
    <location>
        <begin position="146"/>
        <end position="303"/>
    </location>
</feature>
<dbReference type="PIRSF" id="PIRSF019422">
    <property type="entry name" value="MltA"/>
    <property type="match status" value="1"/>
</dbReference>
<dbReference type="GO" id="GO:0009254">
    <property type="term" value="P:peptidoglycan turnover"/>
    <property type="evidence" value="ECO:0007669"/>
    <property type="project" value="InterPro"/>
</dbReference>
<keyword evidence="3" id="KW-0456">Lyase</keyword>
<evidence type="ECO:0000256" key="5">
    <source>
        <dbReference type="ARBA" id="ARBA00030918"/>
    </source>
</evidence>
<evidence type="ECO:0000256" key="1">
    <source>
        <dbReference type="ARBA" id="ARBA00001420"/>
    </source>
</evidence>
<organism evidence="8 9">
    <name type="scientific">Herbaspirillum aquaticum</name>
    <dbReference type="NCBI Taxonomy" id="568783"/>
    <lineage>
        <taxon>Bacteria</taxon>
        <taxon>Pseudomonadati</taxon>
        <taxon>Pseudomonadota</taxon>
        <taxon>Betaproteobacteria</taxon>
        <taxon>Burkholderiales</taxon>
        <taxon>Oxalobacteraceae</taxon>
        <taxon>Herbaspirillum</taxon>
    </lineage>
</organism>
<dbReference type="CDD" id="cd14668">
    <property type="entry name" value="mlta_B"/>
    <property type="match status" value="1"/>
</dbReference>
<dbReference type="GO" id="GO:0019867">
    <property type="term" value="C:outer membrane"/>
    <property type="evidence" value="ECO:0007669"/>
    <property type="project" value="InterPro"/>
</dbReference>
<comment type="caution">
    <text evidence="8">The sequence shown here is derived from an EMBL/GenBank/DDBJ whole genome shotgun (WGS) entry which is preliminary data.</text>
</comment>
<dbReference type="PANTHER" id="PTHR30124:SF0">
    <property type="entry name" value="MEMBRANE-BOUND LYTIC MUREIN TRANSGLYCOSYLASE A"/>
    <property type="match status" value="1"/>
</dbReference>
<proteinExistence type="predicted"/>
<gene>
    <name evidence="8" type="ORF">CEJ45_16520</name>
</gene>
<keyword evidence="6" id="KW-0732">Signal</keyword>
<dbReference type="CDD" id="cd14485">
    <property type="entry name" value="mltA_like_LT_A"/>
    <property type="match status" value="1"/>
</dbReference>
<evidence type="ECO:0000256" key="4">
    <source>
        <dbReference type="ARBA" id="ARBA00023316"/>
    </source>
</evidence>
<feature type="chain" id="PRO_5012533503" description="peptidoglycan lytic exotransglycosylase" evidence="6">
    <location>
        <begin position="27"/>
        <end position="410"/>
    </location>
</feature>
<comment type="catalytic activity">
    <reaction evidence="1">
        <text>Exolytic cleavage of the (1-&gt;4)-beta-glycosidic linkage between N-acetylmuramic acid (MurNAc) and N-acetylglucosamine (GlcNAc) residues in peptidoglycan, from either the reducing or the non-reducing ends of the peptidoglycan chains, with concomitant formation of a 1,6-anhydrobond in the MurNAc residue.</text>
        <dbReference type="EC" id="4.2.2.n1"/>
    </reaction>
</comment>
<keyword evidence="9" id="KW-1185">Reference proteome</keyword>
<dbReference type="Gene3D" id="2.40.40.10">
    <property type="entry name" value="RlpA-like domain"/>
    <property type="match status" value="1"/>
</dbReference>
<dbReference type="Pfam" id="PF03562">
    <property type="entry name" value="MltA"/>
    <property type="match status" value="1"/>
</dbReference>
<dbReference type="RefSeq" id="WP_088756147.1">
    <property type="nucleotide sequence ID" value="NZ_JARJFG010000041.1"/>
</dbReference>
<dbReference type="InterPro" id="IPR026044">
    <property type="entry name" value="MltA"/>
</dbReference>
<dbReference type="Proteomes" id="UP000214747">
    <property type="component" value="Unassembled WGS sequence"/>
</dbReference>
<dbReference type="InterPro" id="IPR005300">
    <property type="entry name" value="MltA_B"/>
</dbReference>
<dbReference type="GO" id="GO:0009253">
    <property type="term" value="P:peptidoglycan catabolic process"/>
    <property type="evidence" value="ECO:0007669"/>
    <property type="project" value="TreeGrafter"/>
</dbReference>
<accession>A0A225SQY4</accession>
<dbReference type="PANTHER" id="PTHR30124">
    <property type="entry name" value="MEMBRANE-BOUND LYTIC MUREIN TRANSGLYCOSYLASE A"/>
    <property type="match status" value="1"/>
</dbReference>
<sequence length="410" mass="45091">MNLSPMSLNRFAKLSALRRLSVPAMAVSVAVLLAACQTTPLTTPAPSQPSPKPVAQPGPAMRATTFAQLPGWNNDDLREAWPALQSSCSVMIRKPEWRAACGAAQQVNANDLGFLRQYFETYFTPYQLFNPDGTDTGLVTGYYEPLLRGSRRRAGPYQTPLYQAPDDLLTIDMASVYPELKNLRLRGKVVGRKVVPYPTRAELMQGNSLSGKEIVWVDDPVEAFFLQVQGSGRVYLPESRETIRLAYADQNGRPYKSIGRYLVDKGEMELSQASAQNIKAWVQANPARKEELLNANPSYVFFKEEKLPDPSKGPKGAQGIPLTPQRSIAIDPQHVPLGAPVFLATTLPNSDRPLQRLVVAQDTGGAIRGVVRADYFWGFGDEAEDRAGAMKQRGMMWVLLPKGMTPPGGN</sequence>
<dbReference type="GO" id="GO:0004553">
    <property type="term" value="F:hydrolase activity, hydrolyzing O-glycosyl compounds"/>
    <property type="evidence" value="ECO:0007669"/>
    <property type="project" value="InterPro"/>
</dbReference>
<feature type="signal peptide" evidence="6">
    <location>
        <begin position="1"/>
        <end position="26"/>
    </location>
</feature>